<evidence type="ECO:0000313" key="10">
    <source>
        <dbReference type="Proteomes" id="UP001287356"/>
    </source>
</evidence>
<dbReference type="Proteomes" id="UP001287356">
    <property type="component" value="Unassembled WGS sequence"/>
</dbReference>
<evidence type="ECO:0000256" key="3">
    <source>
        <dbReference type="ARBA" id="ARBA00022525"/>
    </source>
</evidence>
<dbReference type="GO" id="GO:0031505">
    <property type="term" value="P:fungal-type cell wall organization"/>
    <property type="evidence" value="ECO:0007669"/>
    <property type="project" value="UniProtKB-ARBA"/>
</dbReference>
<sequence>MKYQALALLAAAASAVAQGVTDKISPKESAPDGCQPSVDGKFEIAIVETGSKSKRDSFFQKRASCSGDGILVAGLSDGLISDAQGRIGYIASNYQFQFDGPPQAGAIYTAGFSKCGNGTLALGGSTVFYQCASGNFYNLYDRYWAAQCSPVEILVMPCGGEDSAAGNAGVVVGTSIVETTVVVPLGDGQPQVVTTTKAIPMCQIGDGQVQGHTTPCASITPVATLAPPAPPVSQFSDGQIQVTPIATPPPAASETAPVPSLPPPPVPSFPPPPVPSVSVPHNVSVSVPAPPASGITNGTTFSTGVPQTSVIAQPSPPPTAPPVGSAAGRRVQAGSAVALVLGVVGAFWFL</sequence>
<comment type="subcellular location">
    <subcellularLocation>
        <location evidence="1">Secreted</location>
        <location evidence="1">Cell wall</location>
    </subcellularLocation>
</comment>
<evidence type="ECO:0000256" key="2">
    <source>
        <dbReference type="ARBA" id="ARBA00022512"/>
    </source>
</evidence>
<comment type="caution">
    <text evidence="9">The sequence shown here is derived from an EMBL/GenBank/DDBJ whole genome shotgun (WGS) entry which is preliminary data.</text>
</comment>
<evidence type="ECO:0000256" key="1">
    <source>
        <dbReference type="ARBA" id="ARBA00004191"/>
    </source>
</evidence>
<accession>A0AAE0MZP2</accession>
<comment type="similarity">
    <text evidence="6">Belongs to the PIR protein family.</text>
</comment>
<dbReference type="GO" id="GO:0009277">
    <property type="term" value="C:fungal-type cell wall"/>
    <property type="evidence" value="ECO:0007669"/>
    <property type="project" value="TreeGrafter"/>
</dbReference>
<feature type="domain" description="Cell wall mannoprotein PIR1-like C-terminal" evidence="8">
    <location>
        <begin position="78"/>
        <end position="151"/>
    </location>
</feature>
<gene>
    <name evidence="9" type="ORF">B0T24DRAFT_110795</name>
</gene>
<proteinExistence type="inferred from homology"/>
<reference evidence="9" key="1">
    <citation type="journal article" date="2023" name="Mol. Phylogenet. Evol.">
        <title>Genome-scale phylogeny and comparative genomics of the fungal order Sordariales.</title>
        <authorList>
            <person name="Hensen N."/>
            <person name="Bonometti L."/>
            <person name="Westerberg I."/>
            <person name="Brannstrom I.O."/>
            <person name="Guillou S."/>
            <person name="Cros-Aarteil S."/>
            <person name="Calhoun S."/>
            <person name="Haridas S."/>
            <person name="Kuo A."/>
            <person name="Mondo S."/>
            <person name="Pangilinan J."/>
            <person name="Riley R."/>
            <person name="LaButti K."/>
            <person name="Andreopoulos B."/>
            <person name="Lipzen A."/>
            <person name="Chen C."/>
            <person name="Yan M."/>
            <person name="Daum C."/>
            <person name="Ng V."/>
            <person name="Clum A."/>
            <person name="Steindorff A."/>
            <person name="Ohm R.A."/>
            <person name="Martin F."/>
            <person name="Silar P."/>
            <person name="Natvig D.O."/>
            <person name="Lalanne C."/>
            <person name="Gautier V."/>
            <person name="Ament-Velasquez S.L."/>
            <person name="Kruys A."/>
            <person name="Hutchinson M.I."/>
            <person name="Powell A.J."/>
            <person name="Barry K."/>
            <person name="Miller A.N."/>
            <person name="Grigoriev I.V."/>
            <person name="Debuchy R."/>
            <person name="Gladieux P."/>
            <person name="Hiltunen Thoren M."/>
            <person name="Johannesson H."/>
        </authorList>
    </citation>
    <scope>NUCLEOTIDE SEQUENCE</scope>
    <source>
        <strain evidence="9">CBS 958.72</strain>
    </source>
</reference>
<keyword evidence="3" id="KW-0964">Secreted</keyword>
<dbReference type="Pfam" id="PF22799">
    <property type="entry name" value="PIR1-like_C"/>
    <property type="match status" value="1"/>
</dbReference>
<protein>
    <recommendedName>
        <fullName evidence="8">Cell wall mannoprotein PIR1-like C-terminal domain-containing protein</fullName>
    </recommendedName>
</protein>
<dbReference type="InterPro" id="IPR054508">
    <property type="entry name" value="PIR1-like_C"/>
</dbReference>
<name>A0AAE0MZP2_9PEZI</name>
<dbReference type="InterPro" id="IPR051153">
    <property type="entry name" value="Yeast_CWMannoprotein_PIR"/>
</dbReference>
<reference evidence="9" key="2">
    <citation type="submission" date="2023-06" db="EMBL/GenBank/DDBJ databases">
        <authorList>
            <consortium name="Lawrence Berkeley National Laboratory"/>
            <person name="Haridas S."/>
            <person name="Hensen N."/>
            <person name="Bonometti L."/>
            <person name="Westerberg I."/>
            <person name="Brannstrom I.O."/>
            <person name="Guillou S."/>
            <person name="Cros-Aarteil S."/>
            <person name="Calhoun S."/>
            <person name="Kuo A."/>
            <person name="Mondo S."/>
            <person name="Pangilinan J."/>
            <person name="Riley R."/>
            <person name="Labutti K."/>
            <person name="Andreopoulos B."/>
            <person name="Lipzen A."/>
            <person name="Chen C."/>
            <person name="Yanf M."/>
            <person name="Daum C."/>
            <person name="Ng V."/>
            <person name="Clum A."/>
            <person name="Steindorff A."/>
            <person name="Ohm R."/>
            <person name="Martin F."/>
            <person name="Silar P."/>
            <person name="Natvig D."/>
            <person name="Lalanne C."/>
            <person name="Gautier V."/>
            <person name="Ament-Velasquez S.L."/>
            <person name="Kruys A."/>
            <person name="Hutchinson M.I."/>
            <person name="Powell A.J."/>
            <person name="Barry K."/>
            <person name="Miller A.N."/>
            <person name="Grigoriev I.V."/>
            <person name="Debuchy R."/>
            <person name="Gladieux P."/>
            <person name="Thoren M.H."/>
            <person name="Johannesson H."/>
        </authorList>
    </citation>
    <scope>NUCLEOTIDE SEQUENCE</scope>
    <source>
        <strain evidence="9">CBS 958.72</strain>
    </source>
</reference>
<evidence type="ECO:0000256" key="6">
    <source>
        <dbReference type="ARBA" id="ARBA00038219"/>
    </source>
</evidence>
<keyword evidence="2" id="KW-0134">Cell wall</keyword>
<feature type="chain" id="PRO_5042096009" description="Cell wall mannoprotein PIR1-like C-terminal domain-containing protein" evidence="7">
    <location>
        <begin position="18"/>
        <end position="350"/>
    </location>
</feature>
<dbReference type="EMBL" id="JAULSN010000011">
    <property type="protein sequence ID" value="KAK3361569.1"/>
    <property type="molecule type" value="Genomic_DNA"/>
</dbReference>
<evidence type="ECO:0000259" key="8">
    <source>
        <dbReference type="Pfam" id="PF22799"/>
    </source>
</evidence>
<organism evidence="9 10">
    <name type="scientific">Lasiosphaeria ovina</name>
    <dbReference type="NCBI Taxonomy" id="92902"/>
    <lineage>
        <taxon>Eukaryota</taxon>
        <taxon>Fungi</taxon>
        <taxon>Dikarya</taxon>
        <taxon>Ascomycota</taxon>
        <taxon>Pezizomycotina</taxon>
        <taxon>Sordariomycetes</taxon>
        <taxon>Sordariomycetidae</taxon>
        <taxon>Sordariales</taxon>
        <taxon>Lasiosphaeriaceae</taxon>
        <taxon>Lasiosphaeria</taxon>
    </lineage>
</organism>
<feature type="signal peptide" evidence="7">
    <location>
        <begin position="1"/>
        <end position="17"/>
    </location>
</feature>
<dbReference type="PANTHER" id="PTHR47254:SF1">
    <property type="entry name" value="CELL WALL MANNOPROTEIN CIS3-RELATED"/>
    <property type="match status" value="1"/>
</dbReference>
<evidence type="ECO:0000256" key="7">
    <source>
        <dbReference type="SAM" id="SignalP"/>
    </source>
</evidence>
<dbReference type="AlphaFoldDB" id="A0AAE0MZP2"/>
<evidence type="ECO:0000313" key="9">
    <source>
        <dbReference type="EMBL" id="KAK3361569.1"/>
    </source>
</evidence>
<evidence type="ECO:0000256" key="4">
    <source>
        <dbReference type="ARBA" id="ARBA00022729"/>
    </source>
</evidence>
<evidence type="ECO:0000256" key="5">
    <source>
        <dbReference type="ARBA" id="ARBA00022737"/>
    </source>
</evidence>
<dbReference type="PROSITE" id="PS50256">
    <property type="entry name" value="PIR_REPEAT_2"/>
    <property type="match status" value="1"/>
</dbReference>
<dbReference type="GO" id="GO:0005199">
    <property type="term" value="F:structural constituent of cell wall"/>
    <property type="evidence" value="ECO:0007669"/>
    <property type="project" value="InterPro"/>
</dbReference>
<keyword evidence="4 7" id="KW-0732">Signal</keyword>
<keyword evidence="10" id="KW-1185">Reference proteome</keyword>
<keyword evidence="5" id="KW-0677">Repeat</keyword>
<dbReference type="PANTHER" id="PTHR47254">
    <property type="entry name" value="CELL WALL MANNOPROTEIN CIS3-RELATED"/>
    <property type="match status" value="1"/>
</dbReference>
<dbReference type="InterPro" id="IPR000420">
    <property type="entry name" value="Yeast_PIR_rpt"/>
</dbReference>